<reference evidence="2" key="1">
    <citation type="journal article" date="2015" name="Proc. Natl. Acad. Sci. U.S.A.">
        <title>Genome sequence of the Asian Tiger mosquito, Aedes albopictus, reveals insights into its biology, genetics, and evolution.</title>
        <authorList>
            <person name="Chen X.G."/>
            <person name="Jiang X."/>
            <person name="Gu J."/>
            <person name="Xu M."/>
            <person name="Wu Y."/>
            <person name="Deng Y."/>
            <person name="Zhang C."/>
            <person name="Bonizzoni M."/>
            <person name="Dermauw W."/>
            <person name="Vontas J."/>
            <person name="Armbruster P."/>
            <person name="Huang X."/>
            <person name="Yang Y."/>
            <person name="Zhang H."/>
            <person name="He W."/>
            <person name="Peng H."/>
            <person name="Liu Y."/>
            <person name="Wu K."/>
            <person name="Chen J."/>
            <person name="Lirakis M."/>
            <person name="Topalis P."/>
            <person name="Van Leeuwen T."/>
            <person name="Hall A.B."/>
            <person name="Jiang X."/>
            <person name="Thorpe C."/>
            <person name="Mueller R.L."/>
            <person name="Sun C."/>
            <person name="Waterhouse R.M."/>
            <person name="Yan G."/>
            <person name="Tu Z.J."/>
            <person name="Fang X."/>
            <person name="James A.A."/>
        </authorList>
    </citation>
    <scope>NUCLEOTIDE SEQUENCE [LARGE SCALE GENOMIC DNA]</scope>
    <source>
        <strain evidence="2">Foshan</strain>
    </source>
</reference>
<sequence length="115" mass="12881">MASPIPLCDNATTFVGAKRELKELHRVFYDQKIQEKLIKHISSDGIEFRFIPPRTLNFGGLWEAQVKSFKEHFKKAVGTKVLKVDEPLTALGQIEAVLNSHPLTPISSDSCDFVA</sequence>
<evidence type="ECO:0000313" key="1">
    <source>
        <dbReference type="EnsemblMetazoa" id="AALFPA23_019210.P28256"/>
    </source>
</evidence>
<proteinExistence type="predicted"/>
<dbReference type="PANTHER" id="PTHR47331:SF1">
    <property type="entry name" value="GAG-LIKE PROTEIN"/>
    <property type="match status" value="1"/>
</dbReference>
<evidence type="ECO:0008006" key="3">
    <source>
        <dbReference type="Google" id="ProtNLM"/>
    </source>
</evidence>
<organism evidence="1 2">
    <name type="scientific">Aedes albopictus</name>
    <name type="common">Asian tiger mosquito</name>
    <name type="synonym">Stegomyia albopicta</name>
    <dbReference type="NCBI Taxonomy" id="7160"/>
    <lineage>
        <taxon>Eukaryota</taxon>
        <taxon>Metazoa</taxon>
        <taxon>Ecdysozoa</taxon>
        <taxon>Arthropoda</taxon>
        <taxon>Hexapoda</taxon>
        <taxon>Insecta</taxon>
        <taxon>Pterygota</taxon>
        <taxon>Neoptera</taxon>
        <taxon>Endopterygota</taxon>
        <taxon>Diptera</taxon>
        <taxon>Nematocera</taxon>
        <taxon>Culicoidea</taxon>
        <taxon>Culicidae</taxon>
        <taxon>Culicinae</taxon>
        <taxon>Aedini</taxon>
        <taxon>Aedes</taxon>
        <taxon>Stegomyia</taxon>
    </lineage>
</organism>
<protein>
    <recommendedName>
        <fullName evidence="3">Integrase catalytic domain-containing protein</fullName>
    </recommendedName>
</protein>
<dbReference type="GeneID" id="134288425"/>
<accession>A0ABM1ZJX8</accession>
<reference evidence="1" key="2">
    <citation type="submission" date="2025-05" db="UniProtKB">
        <authorList>
            <consortium name="EnsemblMetazoa"/>
        </authorList>
    </citation>
    <scope>IDENTIFICATION</scope>
    <source>
        <strain evidence="1">Foshan</strain>
    </source>
</reference>
<dbReference type="EnsemblMetazoa" id="AALFPA23_019210.R28256">
    <property type="protein sequence ID" value="AALFPA23_019210.P28256"/>
    <property type="gene ID" value="AALFPA23_019210"/>
</dbReference>
<keyword evidence="2" id="KW-1185">Reference proteome</keyword>
<evidence type="ECO:0000313" key="2">
    <source>
        <dbReference type="Proteomes" id="UP000069940"/>
    </source>
</evidence>
<dbReference type="RefSeq" id="XP_062709250.1">
    <property type="nucleotide sequence ID" value="XM_062853266.1"/>
</dbReference>
<dbReference type="PANTHER" id="PTHR47331">
    <property type="entry name" value="PHD-TYPE DOMAIN-CONTAINING PROTEIN"/>
    <property type="match status" value="1"/>
</dbReference>
<dbReference type="Gene3D" id="3.30.420.10">
    <property type="entry name" value="Ribonuclease H-like superfamily/Ribonuclease H"/>
    <property type="match status" value="1"/>
</dbReference>
<dbReference type="Proteomes" id="UP000069940">
    <property type="component" value="Unassembled WGS sequence"/>
</dbReference>
<name>A0ABM1ZJX8_AEDAL</name>
<dbReference type="InterPro" id="IPR036397">
    <property type="entry name" value="RNaseH_sf"/>
</dbReference>